<name>A0A9P3UR38_LYOSH</name>
<reference evidence="2" key="1">
    <citation type="submission" date="2022-07" db="EMBL/GenBank/DDBJ databases">
        <title>The genome of Lyophyllum shimeji provides insight into the initial evolution of ectomycorrhizal fungal genome.</title>
        <authorList>
            <person name="Kobayashi Y."/>
            <person name="Shibata T."/>
            <person name="Hirakawa H."/>
            <person name="Shigenobu S."/>
            <person name="Nishiyama T."/>
            <person name="Yamada A."/>
            <person name="Hasebe M."/>
            <person name="Kawaguchi M."/>
        </authorList>
    </citation>
    <scope>NUCLEOTIDE SEQUENCE</scope>
    <source>
        <strain evidence="2">AT787</strain>
    </source>
</reference>
<dbReference type="EMBL" id="BRPK01000009">
    <property type="protein sequence ID" value="GLB40885.1"/>
    <property type="molecule type" value="Genomic_DNA"/>
</dbReference>
<evidence type="ECO:0000313" key="2">
    <source>
        <dbReference type="EMBL" id="GLB40885.1"/>
    </source>
</evidence>
<gene>
    <name evidence="2" type="ORF">LshimejAT787_0901000</name>
</gene>
<feature type="region of interest" description="Disordered" evidence="1">
    <location>
        <begin position="72"/>
        <end position="92"/>
    </location>
</feature>
<dbReference type="AlphaFoldDB" id="A0A9P3UR38"/>
<proteinExistence type="predicted"/>
<accession>A0A9P3UR38</accession>
<comment type="caution">
    <text evidence="2">The sequence shown here is derived from an EMBL/GenBank/DDBJ whole genome shotgun (WGS) entry which is preliminary data.</text>
</comment>
<organism evidence="2 3">
    <name type="scientific">Lyophyllum shimeji</name>
    <name type="common">Hon-shimeji</name>
    <name type="synonym">Tricholoma shimeji</name>
    <dbReference type="NCBI Taxonomy" id="47721"/>
    <lineage>
        <taxon>Eukaryota</taxon>
        <taxon>Fungi</taxon>
        <taxon>Dikarya</taxon>
        <taxon>Basidiomycota</taxon>
        <taxon>Agaricomycotina</taxon>
        <taxon>Agaricomycetes</taxon>
        <taxon>Agaricomycetidae</taxon>
        <taxon>Agaricales</taxon>
        <taxon>Tricholomatineae</taxon>
        <taxon>Lyophyllaceae</taxon>
        <taxon>Lyophyllum</taxon>
    </lineage>
</organism>
<dbReference type="Proteomes" id="UP001063166">
    <property type="component" value="Unassembled WGS sequence"/>
</dbReference>
<evidence type="ECO:0000256" key="1">
    <source>
        <dbReference type="SAM" id="MobiDB-lite"/>
    </source>
</evidence>
<keyword evidence="3" id="KW-1185">Reference proteome</keyword>
<sequence>MLSPRSYDGLIRSTPCPAPIRLRSVLGGLPIVSFKAIDVNNCPFTVKIGPVKALIHETERFLSAMGKDASDFAKQPQRHNPILSDGTGRRSACRRKNCCKIDTSDSYKQTFC</sequence>
<evidence type="ECO:0000313" key="3">
    <source>
        <dbReference type="Proteomes" id="UP001063166"/>
    </source>
</evidence>
<protein>
    <submittedName>
        <fullName evidence="2">Uncharacterized protein</fullName>
    </submittedName>
</protein>